<dbReference type="PANTHER" id="PTHR21659">
    <property type="entry name" value="HYDROPHOBIC PROTEIN RCI2 LOW TEMPERATURE AND SALT RESPONSIVE PROTEIN LTI6 -RELATED"/>
    <property type="match status" value="1"/>
</dbReference>
<evidence type="ECO:0000256" key="2">
    <source>
        <dbReference type="ARBA" id="ARBA00009530"/>
    </source>
</evidence>
<evidence type="ECO:0000256" key="3">
    <source>
        <dbReference type="ARBA" id="ARBA00022692"/>
    </source>
</evidence>
<feature type="transmembrane region" description="Helical" evidence="7">
    <location>
        <begin position="180"/>
        <end position="202"/>
    </location>
</feature>
<evidence type="ECO:0000256" key="4">
    <source>
        <dbReference type="ARBA" id="ARBA00022989"/>
    </source>
</evidence>
<accession>A0ABT2EFL6</accession>
<dbReference type="Pfam" id="PF01679">
    <property type="entry name" value="Pmp3"/>
    <property type="match status" value="1"/>
</dbReference>
<feature type="compositionally biased region" description="Polar residues" evidence="6">
    <location>
        <begin position="87"/>
        <end position="97"/>
    </location>
</feature>
<keyword evidence="9" id="KW-1185">Reference proteome</keyword>
<dbReference type="PANTHER" id="PTHR21659:SF42">
    <property type="entry name" value="UPF0057 MEMBRANE PROTEIN ZK632.10-RELATED"/>
    <property type="match status" value="1"/>
</dbReference>
<organism evidence="8 9">
    <name type="scientific">Halomonas dongshanensis</name>
    <dbReference type="NCBI Taxonomy" id="2890835"/>
    <lineage>
        <taxon>Bacteria</taxon>
        <taxon>Pseudomonadati</taxon>
        <taxon>Pseudomonadota</taxon>
        <taxon>Gammaproteobacteria</taxon>
        <taxon>Oceanospirillales</taxon>
        <taxon>Halomonadaceae</taxon>
        <taxon>Halomonas</taxon>
    </lineage>
</organism>
<evidence type="ECO:0000256" key="7">
    <source>
        <dbReference type="SAM" id="Phobius"/>
    </source>
</evidence>
<dbReference type="Proteomes" id="UP001165542">
    <property type="component" value="Unassembled WGS sequence"/>
</dbReference>
<feature type="compositionally biased region" description="Basic and acidic residues" evidence="6">
    <location>
        <begin position="1"/>
        <end position="56"/>
    </location>
</feature>
<feature type="compositionally biased region" description="Low complexity" evidence="6">
    <location>
        <begin position="114"/>
        <end position="141"/>
    </location>
</feature>
<keyword evidence="4 7" id="KW-1133">Transmembrane helix</keyword>
<comment type="similarity">
    <text evidence="2">Belongs to the UPF0057 (PMP3) family.</text>
</comment>
<reference evidence="8" key="1">
    <citation type="submission" date="2021-11" db="EMBL/GenBank/DDBJ databases">
        <title>Halomonas sp., isolated from a coastal aquaculture zone in Dongshan Bay.</title>
        <authorList>
            <person name="Lin W."/>
        </authorList>
    </citation>
    <scope>NUCLEOTIDE SEQUENCE</scope>
    <source>
        <strain evidence="8">Yzlin-01</strain>
    </source>
</reference>
<keyword evidence="3 7" id="KW-0812">Transmembrane</keyword>
<feature type="transmembrane region" description="Helical" evidence="7">
    <location>
        <begin position="156"/>
        <end position="174"/>
    </location>
</feature>
<gene>
    <name evidence="8" type="ORF">LLY24_11340</name>
</gene>
<evidence type="ECO:0000313" key="8">
    <source>
        <dbReference type="EMBL" id="MCS2609905.1"/>
    </source>
</evidence>
<evidence type="ECO:0000313" key="9">
    <source>
        <dbReference type="Proteomes" id="UP001165542"/>
    </source>
</evidence>
<comment type="caution">
    <text evidence="8">The sequence shown here is derived from an EMBL/GenBank/DDBJ whole genome shotgun (WGS) entry which is preliminary data.</text>
</comment>
<comment type="subcellular location">
    <subcellularLocation>
        <location evidence="1">Membrane</location>
    </subcellularLocation>
</comment>
<feature type="compositionally biased region" description="Basic and acidic residues" evidence="6">
    <location>
        <begin position="65"/>
        <end position="84"/>
    </location>
</feature>
<proteinExistence type="inferred from homology"/>
<evidence type="ECO:0000256" key="5">
    <source>
        <dbReference type="ARBA" id="ARBA00023136"/>
    </source>
</evidence>
<evidence type="ECO:0000256" key="6">
    <source>
        <dbReference type="SAM" id="MobiDB-lite"/>
    </source>
</evidence>
<name>A0ABT2EFL6_9GAMM</name>
<feature type="region of interest" description="Disordered" evidence="6">
    <location>
        <begin position="1"/>
        <end position="146"/>
    </location>
</feature>
<protein>
    <submittedName>
        <fullName evidence="8">YqaE/Pmp3 family membrane protein</fullName>
    </submittedName>
</protein>
<keyword evidence="5 7" id="KW-0472">Membrane</keyword>
<sequence>MDAREYLNRKGVGQEREQDRPNTLEEKAWERARGSGDQRPKAGTPHDWEDWERFHADLAAGAKTLEQKIDKEAHRREASGRERSAPSIPSQASAGTPSSSDSSDVEHFDPKQQAAVEHSAPASSVSVAPAPTAPASVPAASERTRTGKDIAGGERLALYALAVVLPPLAVALAEGGGRRVAINLVLTLLGWVPGVMHAFFWLRR</sequence>
<dbReference type="EMBL" id="JAJISC010000005">
    <property type="protein sequence ID" value="MCS2609905.1"/>
    <property type="molecule type" value="Genomic_DNA"/>
</dbReference>
<dbReference type="RefSeq" id="WP_259036414.1">
    <property type="nucleotide sequence ID" value="NZ_JAJISC010000005.1"/>
</dbReference>
<evidence type="ECO:0000256" key="1">
    <source>
        <dbReference type="ARBA" id="ARBA00004370"/>
    </source>
</evidence>
<dbReference type="InterPro" id="IPR000612">
    <property type="entry name" value="PMP3"/>
</dbReference>